<dbReference type="RefSeq" id="WP_377965441.1">
    <property type="nucleotide sequence ID" value="NZ_JBHZOL010000077.1"/>
</dbReference>
<dbReference type="PROSITE" id="PS51272">
    <property type="entry name" value="SLH"/>
    <property type="match status" value="6"/>
</dbReference>
<organism evidence="2 3">
    <name type="scientific">Almyronema epifaneia S1</name>
    <dbReference type="NCBI Taxonomy" id="2991925"/>
    <lineage>
        <taxon>Bacteria</taxon>
        <taxon>Bacillati</taxon>
        <taxon>Cyanobacteriota</taxon>
        <taxon>Cyanophyceae</taxon>
        <taxon>Nodosilineales</taxon>
        <taxon>Nodosilineaceae</taxon>
        <taxon>Almyronema</taxon>
        <taxon>Almyronema epifaneia</taxon>
    </lineage>
</organism>
<comment type="caution">
    <text evidence="2">The sequence shown here is derived from an EMBL/GenBank/DDBJ whole genome shotgun (WGS) entry which is preliminary data.</text>
</comment>
<dbReference type="Gene3D" id="2.160.20.10">
    <property type="entry name" value="Single-stranded right-handed beta-helix, Pectin lyase-like"/>
    <property type="match status" value="1"/>
</dbReference>
<feature type="domain" description="SLH" evidence="1">
    <location>
        <begin position="386"/>
        <end position="449"/>
    </location>
</feature>
<gene>
    <name evidence="2" type="ORF">ACFVKH_12330</name>
</gene>
<feature type="domain" description="SLH" evidence="1">
    <location>
        <begin position="586"/>
        <end position="645"/>
    </location>
</feature>
<dbReference type="PANTHER" id="PTHR43308">
    <property type="entry name" value="OUTER MEMBRANE PROTEIN ALPHA-RELATED"/>
    <property type="match status" value="1"/>
</dbReference>
<dbReference type="Pfam" id="PF00395">
    <property type="entry name" value="SLH"/>
    <property type="match status" value="5"/>
</dbReference>
<dbReference type="Pfam" id="PF07602">
    <property type="entry name" value="DUF1565"/>
    <property type="match status" value="1"/>
</dbReference>
<reference evidence="2 3" key="1">
    <citation type="submission" date="2024-10" db="EMBL/GenBank/DDBJ databases">
        <authorList>
            <person name="Ratan Roy A."/>
            <person name="Morales Sandoval P.H."/>
            <person name="De Los Santos Villalobos S."/>
            <person name="Chakraborty S."/>
            <person name="Mukherjee J."/>
        </authorList>
    </citation>
    <scope>NUCLEOTIDE SEQUENCE [LARGE SCALE GENOMIC DNA]</scope>
    <source>
        <strain evidence="2 3">S1</strain>
    </source>
</reference>
<protein>
    <submittedName>
        <fullName evidence="2">S-layer homology domain-containing protein</fullName>
    </submittedName>
</protein>
<keyword evidence="3" id="KW-1185">Reference proteome</keyword>
<evidence type="ECO:0000259" key="1">
    <source>
        <dbReference type="PROSITE" id="PS51272"/>
    </source>
</evidence>
<name>A0ABW6IFW3_9CYAN</name>
<dbReference type="EMBL" id="JBHZOL010000077">
    <property type="protein sequence ID" value="MFE4107073.1"/>
    <property type="molecule type" value="Genomic_DNA"/>
</dbReference>
<feature type="domain" description="SLH" evidence="1">
    <location>
        <begin position="648"/>
        <end position="712"/>
    </location>
</feature>
<dbReference type="InterPro" id="IPR051465">
    <property type="entry name" value="Cell_Envelope_Struct_Comp"/>
</dbReference>
<dbReference type="InterPro" id="IPR011050">
    <property type="entry name" value="Pectin_lyase_fold/virulence"/>
</dbReference>
<dbReference type="SUPFAM" id="SSF51126">
    <property type="entry name" value="Pectin lyase-like"/>
    <property type="match status" value="1"/>
</dbReference>
<feature type="domain" description="SLH" evidence="1">
    <location>
        <begin position="522"/>
        <end position="585"/>
    </location>
</feature>
<sequence length="719" mass="77760">MSAAIVYVNSTQGSDRANGSFTQPFKTLTWALQQVAAGSVIKLAEGRYSRETGELFPLVISRQVTLLGDETTQGVRVVIEGGGPFDSPTFRQQNITLQLESEAQVRGVSITNPAERGTGLWIESTGPLITRCQLVRCRRDGILVTGNGQPLILDNLFVENGASGLSILRNSKGEVRRNLFRNTSYGLAISDEAAPLVAENRFMDNRSGIVVSRLARPVLRSNQIDHSQEYGIAVLDQAQPDLGQPQDLGNNIVRLSGVADLRYEGRSPLVLAGNQLSLSRIQGNVSLAASQIPAAIAVPPILLGNVPPMGEPGEVETPAIETPSPIGSSRFADMLGHWAVEFVDRLAQRSLIRGFPDGTFRPNQQVTRAEFAALVTASFAIEANRAASRFSDVPTDFWARTAIYQAQAQGFISGFPDGTFRPNQPLTRIQAIVAIANGLKLGQANSNQLIIYRDRAQIPSYAVDALAAATQQRLVVNYPDPLVLQPLMAISRAEVAALVYQGLVLQAQTPAIESAYIVRPNTELPLFSDTETHWAAEFIRALANQDLINGFADGSFRPNRPMTRAQYAALLVKAFEITPRRAATSFTDVAPDSWAASAIEQAYRGGFLSGFPDQTFGPEQNILRVQLWSSLVSGLDLLSRGAADLNRLNFYQDAPAIPAYAQAAVAQATELGMVVNYPDLKQLNPNGIATRAEVSATVYQTLVALQRLTPIASPFIVTP</sequence>
<dbReference type="PANTHER" id="PTHR43308:SF5">
    <property type="entry name" value="S-LAYER PROTEIN _ PEPTIDOGLYCAN ENDO-BETA-N-ACETYLGLUCOSAMINIDASE"/>
    <property type="match status" value="1"/>
</dbReference>
<dbReference type="SMART" id="SM00710">
    <property type="entry name" value="PbH1"/>
    <property type="match status" value="5"/>
</dbReference>
<dbReference type="Proteomes" id="UP001600165">
    <property type="component" value="Unassembled WGS sequence"/>
</dbReference>
<proteinExistence type="predicted"/>
<evidence type="ECO:0000313" key="3">
    <source>
        <dbReference type="Proteomes" id="UP001600165"/>
    </source>
</evidence>
<dbReference type="InterPro" id="IPR012334">
    <property type="entry name" value="Pectin_lyas_fold"/>
</dbReference>
<dbReference type="InterPro" id="IPR006626">
    <property type="entry name" value="PbH1"/>
</dbReference>
<evidence type="ECO:0000313" key="2">
    <source>
        <dbReference type="EMBL" id="MFE4107073.1"/>
    </source>
</evidence>
<feature type="domain" description="SLH" evidence="1">
    <location>
        <begin position="326"/>
        <end position="385"/>
    </location>
</feature>
<accession>A0ABW6IFW3</accession>
<dbReference type="InterPro" id="IPR011459">
    <property type="entry name" value="DUF1565"/>
</dbReference>
<dbReference type="InterPro" id="IPR001119">
    <property type="entry name" value="SLH_dom"/>
</dbReference>
<feature type="domain" description="SLH" evidence="1">
    <location>
        <begin position="450"/>
        <end position="513"/>
    </location>
</feature>